<accession>A0A1Y3PBD4</accession>
<keyword evidence="5 6" id="KW-0472">Membrane</keyword>
<evidence type="ECO:0000259" key="7">
    <source>
        <dbReference type="Pfam" id="PF02683"/>
    </source>
</evidence>
<keyword evidence="4 6" id="KW-1133">Transmembrane helix</keyword>
<evidence type="ECO:0000313" key="9">
    <source>
        <dbReference type="Proteomes" id="UP000196475"/>
    </source>
</evidence>
<evidence type="ECO:0000256" key="3">
    <source>
        <dbReference type="ARBA" id="ARBA00022692"/>
    </source>
</evidence>
<dbReference type="GO" id="GO:0016020">
    <property type="term" value="C:membrane"/>
    <property type="evidence" value="ECO:0007669"/>
    <property type="project" value="UniProtKB-SubCell"/>
</dbReference>
<dbReference type="PANTHER" id="PTHR31272">
    <property type="entry name" value="CYTOCHROME C-TYPE BIOGENESIS PROTEIN HI_1454-RELATED"/>
    <property type="match status" value="1"/>
</dbReference>
<name>A0A1Y3PBD4_9BACI</name>
<proteinExistence type="inferred from homology"/>
<dbReference type="AlphaFoldDB" id="A0A1Y3PBD4"/>
<feature type="transmembrane region" description="Helical" evidence="6">
    <location>
        <begin position="167"/>
        <end position="189"/>
    </location>
</feature>
<feature type="domain" description="Cytochrome C biogenesis protein transmembrane" evidence="7">
    <location>
        <begin position="7"/>
        <end position="218"/>
    </location>
</feature>
<feature type="transmembrane region" description="Helical" evidence="6">
    <location>
        <begin position="6"/>
        <end position="28"/>
    </location>
</feature>
<dbReference type="GO" id="GO:0017004">
    <property type="term" value="P:cytochrome complex assembly"/>
    <property type="evidence" value="ECO:0007669"/>
    <property type="project" value="InterPro"/>
</dbReference>
<gene>
    <name evidence="8" type="ORF">BAA01_05735</name>
</gene>
<evidence type="ECO:0000256" key="2">
    <source>
        <dbReference type="ARBA" id="ARBA00006143"/>
    </source>
</evidence>
<dbReference type="InterPro" id="IPR003834">
    <property type="entry name" value="Cyt_c_assmbl_TM_dom"/>
</dbReference>
<reference evidence="9" key="1">
    <citation type="submission" date="2016-06" db="EMBL/GenBank/DDBJ databases">
        <authorList>
            <person name="Nascimento L."/>
            <person name="Pereira R.V."/>
            <person name="Martins L.F."/>
            <person name="Quaggio R.B."/>
            <person name="Silva A.M."/>
            <person name="Setubal J.C."/>
        </authorList>
    </citation>
    <scope>NUCLEOTIDE SEQUENCE [LARGE SCALE GENOMIC DNA]</scope>
</reference>
<dbReference type="Pfam" id="PF02683">
    <property type="entry name" value="DsbD_TM"/>
    <property type="match status" value="1"/>
</dbReference>
<evidence type="ECO:0000256" key="6">
    <source>
        <dbReference type="SAM" id="Phobius"/>
    </source>
</evidence>
<dbReference type="PANTHER" id="PTHR31272:SF4">
    <property type="entry name" value="CYTOCHROME C-TYPE BIOGENESIS PROTEIN HI_1454-RELATED"/>
    <property type="match status" value="1"/>
</dbReference>
<feature type="transmembrane region" description="Helical" evidence="6">
    <location>
        <begin position="136"/>
        <end position="161"/>
    </location>
</feature>
<comment type="similarity">
    <text evidence="2">Belongs to the DsbD family.</text>
</comment>
<feature type="transmembrane region" description="Helical" evidence="6">
    <location>
        <begin position="201"/>
        <end position="219"/>
    </location>
</feature>
<protein>
    <submittedName>
        <fullName evidence="8">Cytochrome C biogenesis protein</fullName>
    </submittedName>
</protein>
<evidence type="ECO:0000256" key="4">
    <source>
        <dbReference type="ARBA" id="ARBA00022989"/>
    </source>
</evidence>
<dbReference type="InterPro" id="IPR051790">
    <property type="entry name" value="Cytochrome_c-biogenesis_DsbD"/>
</dbReference>
<feature type="transmembrane region" description="Helical" evidence="6">
    <location>
        <begin position="61"/>
        <end position="85"/>
    </location>
</feature>
<sequence>MLTSEVTIGLAFLAGVLSFVSPCMLPLYPSYLSYITGVSLEQIQQGGGGIWRQRQAMLHTLSFIAGFSVIFFALGLSASLIGQLFLQFQTWLQIIGGTVIILMGLLMMGFFSPSWLMHERRFQFRNRPLGYMGSMLIGVAFAAGWTPCIGPILTAVLMLGATNPSQGVWMIAVYVLGFSLPFFLMAFFLGKLRGLLRHSQIMMRVGGAVMILVGILLMTDQMSRITIWLIRLYGGFSGF</sequence>
<organism evidence="8 9">
    <name type="scientific">Bacillus thermozeamaize</name>
    <dbReference type="NCBI Taxonomy" id="230954"/>
    <lineage>
        <taxon>Bacteria</taxon>
        <taxon>Bacillati</taxon>
        <taxon>Bacillota</taxon>
        <taxon>Bacilli</taxon>
        <taxon>Bacillales</taxon>
        <taxon>Bacillaceae</taxon>
        <taxon>Bacillus</taxon>
    </lineage>
</organism>
<comment type="subcellular location">
    <subcellularLocation>
        <location evidence="1">Membrane</location>
        <topology evidence="1">Multi-pass membrane protein</topology>
    </subcellularLocation>
</comment>
<dbReference type="Proteomes" id="UP000196475">
    <property type="component" value="Unassembled WGS sequence"/>
</dbReference>
<evidence type="ECO:0000256" key="1">
    <source>
        <dbReference type="ARBA" id="ARBA00004141"/>
    </source>
</evidence>
<evidence type="ECO:0000256" key="5">
    <source>
        <dbReference type="ARBA" id="ARBA00023136"/>
    </source>
</evidence>
<evidence type="ECO:0000313" key="8">
    <source>
        <dbReference type="EMBL" id="OUM84640.1"/>
    </source>
</evidence>
<feature type="transmembrane region" description="Helical" evidence="6">
    <location>
        <begin position="91"/>
        <end position="116"/>
    </location>
</feature>
<keyword evidence="3 6" id="KW-0812">Transmembrane</keyword>
<comment type="caution">
    <text evidence="8">The sequence shown here is derived from an EMBL/GenBank/DDBJ whole genome shotgun (WGS) entry which is preliminary data.</text>
</comment>
<dbReference type="EMBL" id="LZRT01000121">
    <property type="protein sequence ID" value="OUM84640.1"/>
    <property type="molecule type" value="Genomic_DNA"/>
</dbReference>